<dbReference type="KEGG" id="fas:105271907"/>
<feature type="compositionally biased region" description="Basic and acidic residues" evidence="11">
    <location>
        <begin position="591"/>
        <end position="600"/>
    </location>
</feature>
<feature type="domain" description="G-protein coupled receptors family 1 profile" evidence="13">
    <location>
        <begin position="20"/>
        <end position="306"/>
    </location>
</feature>
<dbReference type="Pfam" id="PF00001">
    <property type="entry name" value="7tm_1"/>
    <property type="match status" value="1"/>
</dbReference>
<evidence type="ECO:0000256" key="8">
    <source>
        <dbReference type="ARBA" id="ARBA00023170"/>
    </source>
</evidence>
<evidence type="ECO:0000256" key="11">
    <source>
        <dbReference type="SAM" id="MobiDB-lite"/>
    </source>
</evidence>
<feature type="transmembrane region" description="Helical" evidence="12">
    <location>
        <begin position="120"/>
        <end position="140"/>
    </location>
</feature>
<evidence type="ECO:0000313" key="15">
    <source>
        <dbReference type="RefSeq" id="XP_011312025.1"/>
    </source>
</evidence>
<evidence type="ECO:0000313" key="14">
    <source>
        <dbReference type="Proteomes" id="UP000694866"/>
    </source>
</evidence>
<dbReference type="InterPro" id="IPR017452">
    <property type="entry name" value="GPCR_Rhodpsn_7TM"/>
</dbReference>
<feature type="compositionally biased region" description="Basic and acidic residues" evidence="11">
    <location>
        <begin position="612"/>
        <end position="645"/>
    </location>
</feature>
<evidence type="ECO:0000256" key="2">
    <source>
        <dbReference type="ARBA" id="ARBA00010663"/>
    </source>
</evidence>
<feature type="compositionally biased region" description="Low complexity" evidence="11">
    <location>
        <begin position="494"/>
        <end position="508"/>
    </location>
</feature>
<name>A0A9R1TM61_9HYME</name>
<dbReference type="SUPFAM" id="SSF81321">
    <property type="entry name" value="Family A G protein-coupled receptor-like"/>
    <property type="match status" value="1"/>
</dbReference>
<dbReference type="PANTHER" id="PTHR22752">
    <property type="entry name" value="G PROTEIN-COUPLED RECEPTOR"/>
    <property type="match status" value="1"/>
</dbReference>
<dbReference type="RefSeq" id="XP_011312025.1">
    <property type="nucleotide sequence ID" value="XM_011313723.1"/>
</dbReference>
<gene>
    <name evidence="15" type="primary">LOC105271907</name>
</gene>
<keyword evidence="4 10" id="KW-0812">Transmembrane</keyword>
<keyword evidence="6 10" id="KW-0297">G-protein coupled receptor</keyword>
<dbReference type="PROSITE" id="PS00237">
    <property type="entry name" value="G_PROTEIN_RECEP_F1_1"/>
    <property type="match status" value="1"/>
</dbReference>
<dbReference type="Proteomes" id="UP000694866">
    <property type="component" value="Unplaced"/>
</dbReference>
<sequence length="678" mass="74427">MGLGAFDVILVLVSTSGLILNAYVLLVALGLNKQTQQQQTANTVLLLVHLGVVESAVCLAILLFSSGGWPLAGPWCTLYGFIFNALHPVALWTVTGLNCDRYYAISAPLHYTAVVSRKRVILGLITSWIFPLLLCLPPLFDIAPSYKYNYDFGCCVPEFTNSWGTTGIIYATIYVLLGLMLPVFLVTLCNLRVLGIARYHRHRIASAIYEVTLSAQVTITHQRNPFYVPTITAPSAGGPPRFHSAASTVMQLVVPLYLLYFPYCGLILWEAWSGKSVQNGPNTHMWIASLASLLLALSPLINGILYGVKSRTLRRSFQNYRRKKVTKSELQQEIQARTPSAAGSRRASGSGPVSLFPFPPTQRRLSEALLYLGTHSRGQGFDSENTRCFSKSRMQFASCNTLQVPTPESGDAATKPVRTSASAANLIDPAYRQDTASVTQYDTYPNSSKRSPRILITRTYSTESPEGGSPLLKRNRPPPNSSPTSNERSRWRNTSAGSDSSTGSSDLSVWTTKISPKGDIVNFKSSVDNWPVGRRFTRVKTLEEGPTMFAGTRRSNNSESSDTTDTTATTTTSTLPSRTTVPTAEKTSPGDTREESKEGDSESESTWSSGDENGKLNECNGEKIIHDGKRNGGEIVKDIHCGEPRKYKRKRRERGEILKGEGEREGAMQLRPLLTPSS</sequence>
<feature type="compositionally biased region" description="Basic and acidic residues" evidence="11">
    <location>
        <begin position="653"/>
        <end position="665"/>
    </location>
</feature>
<dbReference type="GO" id="GO:0005886">
    <property type="term" value="C:plasma membrane"/>
    <property type="evidence" value="ECO:0007669"/>
    <property type="project" value="UniProtKB-SubCell"/>
</dbReference>
<evidence type="ECO:0000259" key="13">
    <source>
        <dbReference type="PROSITE" id="PS50262"/>
    </source>
</evidence>
<dbReference type="AlphaFoldDB" id="A0A9R1TM61"/>
<feature type="compositionally biased region" description="Polar residues" evidence="11">
    <location>
        <begin position="328"/>
        <end position="338"/>
    </location>
</feature>
<dbReference type="GO" id="GO:0004930">
    <property type="term" value="F:G protein-coupled receptor activity"/>
    <property type="evidence" value="ECO:0007669"/>
    <property type="project" value="UniProtKB-KW"/>
</dbReference>
<evidence type="ECO:0000256" key="3">
    <source>
        <dbReference type="ARBA" id="ARBA00022475"/>
    </source>
</evidence>
<feature type="transmembrane region" description="Helical" evidence="12">
    <location>
        <begin position="43"/>
        <end position="66"/>
    </location>
</feature>
<feature type="transmembrane region" description="Helical" evidence="12">
    <location>
        <begin position="252"/>
        <end position="272"/>
    </location>
</feature>
<dbReference type="GeneID" id="105271907"/>
<comment type="similarity">
    <text evidence="2 10">Belongs to the G-protein coupled receptor 1 family.</text>
</comment>
<evidence type="ECO:0000256" key="4">
    <source>
        <dbReference type="ARBA" id="ARBA00022692"/>
    </source>
</evidence>
<evidence type="ECO:0000256" key="5">
    <source>
        <dbReference type="ARBA" id="ARBA00022989"/>
    </source>
</evidence>
<feature type="region of interest" description="Disordered" evidence="11">
    <location>
        <begin position="541"/>
        <end position="665"/>
    </location>
</feature>
<keyword evidence="14" id="KW-1185">Reference proteome</keyword>
<feature type="transmembrane region" description="Helical" evidence="12">
    <location>
        <begin position="284"/>
        <end position="308"/>
    </location>
</feature>
<protein>
    <recommendedName>
        <fullName evidence="13">G-protein coupled receptors family 1 profile domain-containing protein</fullName>
    </recommendedName>
</protein>
<feature type="compositionally biased region" description="Low complexity" evidence="11">
    <location>
        <begin position="340"/>
        <end position="351"/>
    </location>
</feature>
<feature type="region of interest" description="Disordered" evidence="11">
    <location>
        <begin position="459"/>
        <end position="509"/>
    </location>
</feature>
<keyword evidence="7 12" id="KW-0472">Membrane</keyword>
<keyword evidence="9 10" id="KW-0807">Transducer</keyword>
<feature type="compositionally biased region" description="Low complexity" evidence="11">
    <location>
        <begin position="552"/>
        <end position="583"/>
    </location>
</feature>
<keyword evidence="8 10" id="KW-0675">Receptor</keyword>
<feature type="transmembrane region" description="Helical" evidence="12">
    <location>
        <begin position="78"/>
        <end position="99"/>
    </location>
</feature>
<evidence type="ECO:0000256" key="12">
    <source>
        <dbReference type="SAM" id="Phobius"/>
    </source>
</evidence>
<dbReference type="InterPro" id="IPR000276">
    <property type="entry name" value="GPCR_Rhodpsn"/>
</dbReference>
<dbReference type="PRINTS" id="PR00237">
    <property type="entry name" value="GPCRRHODOPSN"/>
</dbReference>
<dbReference type="OrthoDB" id="6159456at2759"/>
<evidence type="ECO:0000256" key="6">
    <source>
        <dbReference type="ARBA" id="ARBA00023040"/>
    </source>
</evidence>
<dbReference type="CDD" id="cd00637">
    <property type="entry name" value="7tm_classA_rhodopsin-like"/>
    <property type="match status" value="1"/>
</dbReference>
<evidence type="ECO:0000256" key="7">
    <source>
        <dbReference type="ARBA" id="ARBA00023136"/>
    </source>
</evidence>
<accession>A0A9R1TM61</accession>
<reference evidence="15" key="1">
    <citation type="submission" date="2025-08" db="UniProtKB">
        <authorList>
            <consortium name="RefSeq"/>
        </authorList>
    </citation>
    <scope>IDENTIFICATION</scope>
    <source>
        <strain evidence="15">USDA-PBARC FA_bdor</strain>
        <tissue evidence="15">Whole organism</tissue>
    </source>
</reference>
<organism evidence="14 15">
    <name type="scientific">Fopius arisanus</name>
    <dbReference type="NCBI Taxonomy" id="64838"/>
    <lineage>
        <taxon>Eukaryota</taxon>
        <taxon>Metazoa</taxon>
        <taxon>Ecdysozoa</taxon>
        <taxon>Arthropoda</taxon>
        <taxon>Hexapoda</taxon>
        <taxon>Insecta</taxon>
        <taxon>Pterygota</taxon>
        <taxon>Neoptera</taxon>
        <taxon>Endopterygota</taxon>
        <taxon>Hymenoptera</taxon>
        <taxon>Apocrita</taxon>
        <taxon>Ichneumonoidea</taxon>
        <taxon>Braconidae</taxon>
        <taxon>Opiinae</taxon>
        <taxon>Fopius</taxon>
    </lineage>
</organism>
<proteinExistence type="inferred from homology"/>
<feature type="transmembrane region" description="Helical" evidence="12">
    <location>
        <begin position="6"/>
        <end position="31"/>
    </location>
</feature>
<dbReference type="PROSITE" id="PS50262">
    <property type="entry name" value="G_PROTEIN_RECEP_F1_2"/>
    <property type="match status" value="1"/>
</dbReference>
<feature type="region of interest" description="Disordered" evidence="11">
    <location>
        <begin position="328"/>
        <end position="353"/>
    </location>
</feature>
<feature type="transmembrane region" description="Helical" evidence="12">
    <location>
        <begin position="168"/>
        <end position="194"/>
    </location>
</feature>
<comment type="subcellular location">
    <subcellularLocation>
        <location evidence="1">Cell membrane</location>
        <topology evidence="1">Multi-pass membrane protein</topology>
    </subcellularLocation>
</comment>
<keyword evidence="5 12" id="KW-1133">Transmembrane helix</keyword>
<evidence type="ECO:0000256" key="10">
    <source>
        <dbReference type="RuleBase" id="RU000688"/>
    </source>
</evidence>
<evidence type="ECO:0000256" key="1">
    <source>
        <dbReference type="ARBA" id="ARBA00004651"/>
    </source>
</evidence>
<dbReference type="Gene3D" id="1.20.1070.10">
    <property type="entry name" value="Rhodopsin 7-helix transmembrane proteins"/>
    <property type="match status" value="1"/>
</dbReference>
<evidence type="ECO:0000256" key="9">
    <source>
        <dbReference type="ARBA" id="ARBA00023224"/>
    </source>
</evidence>
<keyword evidence="3" id="KW-1003">Cell membrane</keyword>